<evidence type="ECO:0000256" key="5">
    <source>
        <dbReference type="ARBA" id="ARBA00023136"/>
    </source>
</evidence>
<accession>A0A3P7QXT7</accession>
<keyword evidence="7" id="KW-1185">Reference proteome</keyword>
<name>A0A3P7QXT7_CYLGO</name>
<evidence type="ECO:0000256" key="2">
    <source>
        <dbReference type="ARBA" id="ARBA00008821"/>
    </source>
</evidence>
<dbReference type="OrthoDB" id="1641903at2759"/>
<keyword evidence="4" id="KW-1133">Transmembrane helix</keyword>
<dbReference type="EMBL" id="UYRV01127494">
    <property type="protein sequence ID" value="VDN35696.1"/>
    <property type="molecule type" value="Genomic_DNA"/>
</dbReference>
<evidence type="ECO:0000256" key="1">
    <source>
        <dbReference type="ARBA" id="ARBA00004141"/>
    </source>
</evidence>
<proteinExistence type="inferred from homology"/>
<sequence length="72" mass="7435">MMESIGDYKTCAKISQQRAPPSSSVNRAIIAEGIGSLIGASVGLGTGITAYAECIALMNVTRVSSCNADKVR</sequence>
<dbReference type="GO" id="GO:0022857">
    <property type="term" value="F:transmembrane transporter activity"/>
    <property type="evidence" value="ECO:0007669"/>
    <property type="project" value="InterPro"/>
</dbReference>
<dbReference type="GO" id="GO:0016020">
    <property type="term" value="C:membrane"/>
    <property type="evidence" value="ECO:0007669"/>
    <property type="project" value="UniProtKB-SubCell"/>
</dbReference>
<keyword evidence="3" id="KW-0812">Transmembrane</keyword>
<gene>
    <name evidence="6" type="ORF">CGOC_LOCUS13003</name>
</gene>
<keyword evidence="5" id="KW-0472">Membrane</keyword>
<dbReference type="AlphaFoldDB" id="A0A3P7QXT7"/>
<evidence type="ECO:0000313" key="7">
    <source>
        <dbReference type="Proteomes" id="UP000271889"/>
    </source>
</evidence>
<evidence type="ECO:0000256" key="3">
    <source>
        <dbReference type="ARBA" id="ARBA00022692"/>
    </source>
</evidence>
<dbReference type="PANTHER" id="PTHR11119">
    <property type="entry name" value="XANTHINE-URACIL / VITAMIN C PERMEASE FAMILY MEMBER"/>
    <property type="match status" value="1"/>
</dbReference>
<evidence type="ECO:0000313" key="6">
    <source>
        <dbReference type="EMBL" id="VDN35696.1"/>
    </source>
</evidence>
<protein>
    <submittedName>
        <fullName evidence="6">Uncharacterized protein</fullName>
    </submittedName>
</protein>
<dbReference type="Pfam" id="PF00860">
    <property type="entry name" value="Xan_ur_permease"/>
    <property type="match status" value="1"/>
</dbReference>
<dbReference type="Proteomes" id="UP000271889">
    <property type="component" value="Unassembled WGS sequence"/>
</dbReference>
<dbReference type="InterPro" id="IPR006043">
    <property type="entry name" value="NCS2"/>
</dbReference>
<comment type="subcellular location">
    <subcellularLocation>
        <location evidence="1">Membrane</location>
        <topology evidence="1">Multi-pass membrane protein</topology>
    </subcellularLocation>
</comment>
<reference evidence="6 7" key="1">
    <citation type="submission" date="2018-11" db="EMBL/GenBank/DDBJ databases">
        <authorList>
            <consortium name="Pathogen Informatics"/>
        </authorList>
    </citation>
    <scope>NUCLEOTIDE SEQUENCE [LARGE SCALE GENOMIC DNA]</scope>
</reference>
<comment type="similarity">
    <text evidence="2">Belongs to the nucleobase:cation symporter-2 (NCS2) (TC 2.A.40) family.</text>
</comment>
<organism evidence="6 7">
    <name type="scientific">Cylicostephanus goldi</name>
    <name type="common">Nematode worm</name>
    <dbReference type="NCBI Taxonomy" id="71465"/>
    <lineage>
        <taxon>Eukaryota</taxon>
        <taxon>Metazoa</taxon>
        <taxon>Ecdysozoa</taxon>
        <taxon>Nematoda</taxon>
        <taxon>Chromadorea</taxon>
        <taxon>Rhabditida</taxon>
        <taxon>Rhabditina</taxon>
        <taxon>Rhabditomorpha</taxon>
        <taxon>Strongyloidea</taxon>
        <taxon>Strongylidae</taxon>
        <taxon>Cylicostephanus</taxon>
    </lineage>
</organism>
<evidence type="ECO:0000256" key="4">
    <source>
        <dbReference type="ARBA" id="ARBA00022989"/>
    </source>
</evidence>